<dbReference type="GO" id="GO:0051539">
    <property type="term" value="F:4 iron, 4 sulfur cluster binding"/>
    <property type="evidence" value="ECO:0007669"/>
    <property type="project" value="UniProtKB-UniRule"/>
</dbReference>
<dbReference type="PROSITE" id="PS00198">
    <property type="entry name" value="4FE4S_FER_1"/>
    <property type="match status" value="1"/>
</dbReference>
<organism evidence="8 9">
    <name type="scientific">Halioglobus japonicus</name>
    <dbReference type="NCBI Taxonomy" id="930805"/>
    <lineage>
        <taxon>Bacteria</taxon>
        <taxon>Pseudomonadati</taxon>
        <taxon>Pseudomonadota</taxon>
        <taxon>Gammaproteobacteria</taxon>
        <taxon>Cellvibrionales</taxon>
        <taxon>Halieaceae</taxon>
        <taxon>Halioglobus</taxon>
    </lineage>
</organism>
<dbReference type="EC" id="1.1.99.14" evidence="6"/>
<dbReference type="InterPro" id="IPR012257">
    <property type="entry name" value="Glc_ox_4Fe-4S"/>
</dbReference>
<dbReference type="GO" id="GO:0046872">
    <property type="term" value="F:metal ion binding"/>
    <property type="evidence" value="ECO:0007669"/>
    <property type="project" value="UniProtKB-UniRule"/>
</dbReference>
<evidence type="ECO:0000256" key="5">
    <source>
        <dbReference type="ARBA" id="ARBA00023014"/>
    </source>
</evidence>
<dbReference type="InterPro" id="IPR009051">
    <property type="entry name" value="Helical_ferredxn"/>
</dbReference>
<feature type="domain" description="4Fe-4S ferredoxin-type" evidence="7">
    <location>
        <begin position="15"/>
        <end position="44"/>
    </location>
</feature>
<comment type="catalytic activity">
    <reaction evidence="6">
        <text>glycolate + A = glyoxylate + AH2</text>
        <dbReference type="Rhea" id="RHEA:21264"/>
        <dbReference type="ChEBI" id="CHEBI:13193"/>
        <dbReference type="ChEBI" id="CHEBI:17499"/>
        <dbReference type="ChEBI" id="CHEBI:29805"/>
        <dbReference type="ChEBI" id="CHEBI:36655"/>
        <dbReference type="EC" id="1.1.99.14"/>
    </reaction>
</comment>
<keyword evidence="6" id="KW-0249">Electron transport</keyword>
<keyword evidence="3" id="KW-0677">Repeat</keyword>
<keyword evidence="6" id="KW-0813">Transport</keyword>
<dbReference type="InterPro" id="IPR004017">
    <property type="entry name" value="Cys_rich_dom"/>
</dbReference>
<evidence type="ECO:0000256" key="6">
    <source>
        <dbReference type="PIRNR" id="PIRNR000139"/>
    </source>
</evidence>
<comment type="cofactor">
    <cofactor evidence="6">
        <name>[4Fe-4S] cluster</name>
        <dbReference type="ChEBI" id="CHEBI:49883"/>
    </cofactor>
    <text evidence="6">Binds 2 [4Fe-4S] clusters.</text>
</comment>
<dbReference type="SUPFAM" id="SSF46548">
    <property type="entry name" value="alpha-helical ferredoxin"/>
    <property type="match status" value="1"/>
</dbReference>
<evidence type="ECO:0000256" key="4">
    <source>
        <dbReference type="ARBA" id="ARBA00023004"/>
    </source>
</evidence>
<comment type="caution">
    <text evidence="8">The sequence shown here is derived from an EMBL/GenBank/DDBJ whole genome shotgun (WGS) entry which is preliminary data.</text>
</comment>
<name>A0AAP8SNY3_9GAMM</name>
<dbReference type="GO" id="GO:0019154">
    <property type="term" value="F:glycolate dehydrogenase activity"/>
    <property type="evidence" value="ECO:0007669"/>
    <property type="project" value="UniProtKB-EC"/>
</dbReference>
<evidence type="ECO:0000313" key="8">
    <source>
        <dbReference type="EMBL" id="PLW86583.1"/>
    </source>
</evidence>
<dbReference type="Proteomes" id="UP000235162">
    <property type="component" value="Unassembled WGS sequence"/>
</dbReference>
<protein>
    <recommendedName>
        <fullName evidence="6">Glycolate oxidase iron-sulfur subunit</fullName>
        <ecNumber evidence="6">1.1.99.14</ecNumber>
    </recommendedName>
</protein>
<reference evidence="8 9" key="1">
    <citation type="submission" date="2018-01" db="EMBL/GenBank/DDBJ databases">
        <title>The draft genome sequence of Halioglobus japonicus S1-36.</title>
        <authorList>
            <person name="Du Z.-J."/>
            <person name="Shi M.-J."/>
        </authorList>
    </citation>
    <scope>NUCLEOTIDE SEQUENCE [LARGE SCALE GENOMIC DNA]</scope>
    <source>
        <strain evidence="8 9">S1-36</strain>
    </source>
</reference>
<comment type="function">
    <text evidence="6">Component of a complex that catalyzes the oxidation of glycolate to glyoxylate.</text>
</comment>
<keyword evidence="9" id="KW-1185">Reference proteome</keyword>
<keyword evidence="4 6" id="KW-0408">Iron</keyword>
<dbReference type="InterPro" id="IPR017900">
    <property type="entry name" value="4Fe4S_Fe_S_CS"/>
</dbReference>
<dbReference type="RefSeq" id="WP_084199233.1">
    <property type="nucleotide sequence ID" value="NZ_BMYL01000002.1"/>
</dbReference>
<evidence type="ECO:0000256" key="1">
    <source>
        <dbReference type="ARBA" id="ARBA00022485"/>
    </source>
</evidence>
<dbReference type="KEGG" id="hja:BST95_10265"/>
<keyword evidence="2 6" id="KW-0479">Metal-binding</keyword>
<comment type="catalytic activity">
    <reaction evidence="6">
        <text>(R)-lactate + A = pyruvate + AH2</text>
        <dbReference type="Rhea" id="RHEA:15089"/>
        <dbReference type="ChEBI" id="CHEBI:13193"/>
        <dbReference type="ChEBI" id="CHEBI:15361"/>
        <dbReference type="ChEBI" id="CHEBI:16004"/>
        <dbReference type="ChEBI" id="CHEBI:17499"/>
    </reaction>
</comment>
<keyword evidence="5 6" id="KW-0411">Iron-sulfur</keyword>
<proteinExistence type="predicted"/>
<evidence type="ECO:0000259" key="7">
    <source>
        <dbReference type="PROSITE" id="PS51379"/>
    </source>
</evidence>
<dbReference type="AlphaFoldDB" id="A0AAP8SNY3"/>
<dbReference type="PIRSF" id="PIRSF000139">
    <property type="entry name" value="Glc_ox_4Fe-4S"/>
    <property type="match status" value="1"/>
</dbReference>
<dbReference type="NCBIfam" id="NF008434">
    <property type="entry name" value="PRK11274.1"/>
    <property type="match status" value="1"/>
</dbReference>
<dbReference type="EMBL" id="PKUR01000002">
    <property type="protein sequence ID" value="PLW86583.1"/>
    <property type="molecule type" value="Genomic_DNA"/>
</dbReference>
<dbReference type="Pfam" id="PF13183">
    <property type="entry name" value="Fer4_8"/>
    <property type="match status" value="1"/>
</dbReference>
<accession>A0AAP8SNY3</accession>
<gene>
    <name evidence="8" type="ORF">C0029_09300</name>
</gene>
<dbReference type="Pfam" id="PF02754">
    <property type="entry name" value="CCG"/>
    <property type="match status" value="2"/>
</dbReference>
<keyword evidence="1 6" id="KW-0004">4Fe-4S</keyword>
<dbReference type="Gene3D" id="1.10.1060.10">
    <property type="entry name" value="Alpha-helical ferredoxin"/>
    <property type="match status" value="1"/>
</dbReference>
<evidence type="ECO:0000313" key="9">
    <source>
        <dbReference type="Proteomes" id="UP000235162"/>
    </source>
</evidence>
<feature type="domain" description="4Fe-4S ferredoxin-type" evidence="7">
    <location>
        <begin position="66"/>
        <end position="88"/>
    </location>
</feature>
<evidence type="ECO:0000256" key="3">
    <source>
        <dbReference type="ARBA" id="ARBA00022737"/>
    </source>
</evidence>
<evidence type="ECO:0000256" key="2">
    <source>
        <dbReference type="ARBA" id="ARBA00022723"/>
    </source>
</evidence>
<dbReference type="InterPro" id="IPR017896">
    <property type="entry name" value="4Fe4S_Fe-S-bd"/>
</dbReference>
<dbReference type="PROSITE" id="PS51379">
    <property type="entry name" value="4FE4S_FER_2"/>
    <property type="match status" value="2"/>
</dbReference>
<sequence length="408" mass="43940">MHVELHSDFQDDAEAQQAADLISACVHCGFCLPTCPTYLDTGDERDSPRGRIYLVKQLLEEGQATAITQRHLDRCLTCRSCETTCPSGMRYGALADIGRGMMETQAPRPAPERLLRTLLRKCLSRPTLFTGLVRIGQLFKPAIPGALGRKIPPRQKTGPVPSQIHARQVLILEGCAQKAATPATNQAAARVLDRLGISLQAVPGAGCCGAVDYHLGAHADGLKHMRRNIDAWWPAIEQGAEAVVSSATGCGSLLAEYGELLAGDPEYAERAAKISSLHTDLAAFLLQQDLSLLQTRAVRGEDKIALHIPCSQQHALQQPDTTREILRRAGFTLACTRDDHLCCGSAGTYSILQADTSERLRAQKIDALTGDSPAVIATANVGCQLHLGEAAEVPVKHWIELLDEATGP</sequence>
<dbReference type="PANTHER" id="PTHR32479">
    <property type="entry name" value="GLYCOLATE OXIDASE IRON-SULFUR SUBUNIT"/>
    <property type="match status" value="1"/>
</dbReference>
<dbReference type="PANTHER" id="PTHR32479:SF17">
    <property type="entry name" value="GLYCOLATE OXIDASE IRON-SULFUR SUBUNIT"/>
    <property type="match status" value="1"/>
</dbReference>